<dbReference type="InterPro" id="IPR050121">
    <property type="entry name" value="Cytochrome_P450_monoxygenase"/>
</dbReference>
<protein>
    <submittedName>
        <fullName evidence="3">Cytochrome P450</fullName>
    </submittedName>
</protein>
<evidence type="ECO:0000256" key="1">
    <source>
        <dbReference type="ARBA" id="ARBA00010617"/>
    </source>
</evidence>
<proteinExistence type="inferred from homology"/>
<keyword evidence="2" id="KW-0479">Metal-binding</keyword>
<dbReference type="GO" id="GO:0016705">
    <property type="term" value="F:oxidoreductase activity, acting on paired donors, with incorporation or reduction of molecular oxygen"/>
    <property type="evidence" value="ECO:0007669"/>
    <property type="project" value="InterPro"/>
</dbReference>
<dbReference type="GO" id="GO:0005506">
    <property type="term" value="F:iron ion binding"/>
    <property type="evidence" value="ECO:0007669"/>
    <property type="project" value="InterPro"/>
</dbReference>
<dbReference type="SUPFAM" id="SSF48264">
    <property type="entry name" value="Cytochrome P450"/>
    <property type="match status" value="1"/>
</dbReference>
<dbReference type="EMBL" id="MU404353">
    <property type="protein sequence ID" value="KAI1614116.1"/>
    <property type="molecule type" value="Genomic_DNA"/>
</dbReference>
<dbReference type="Proteomes" id="UP001203852">
    <property type="component" value="Unassembled WGS sequence"/>
</dbReference>
<accession>A0AAN6DXP6</accession>
<name>A0AAN6DXP6_9EURO</name>
<sequence length="550" mass="62199">MRHPWRAFFTHSTIALAQPTYLAVRYLIDHQYFRRVHPAWFAVTAVSWYWIITRITIPFFTNPLRYVPSPPGENFPLCHLDTNGGRPPTDIITNLFKNTPNDGLIVAWLPFYLWAQVMPTRPDTLMDLLNTHNYDWEKPAEMNKFIGRTIGEGLIVAEGDKHKAMRKAVAPAFSGRHIRDLVPLFYTKGSDFADSLARQTKQSADGSVEIMGQMSHVTLDIIGAAGVGKDFKTIENDQDPLAKLYATLTDENRGPVLLFYFITAWMPAWFIRRLRGTVYARFDEARIRLREDARALMREKKQMMLDKPEQQKDIIATIMRSGDFSDDYLVDQLLTFLAAGHDTTASALTWTIWLLCMHPEIQERLRAECNAHLADKPASEVDATTFDSETMPYLTAVCNETLRHHPSVTATVRNSVRPTMIGPYHIPAGTPALIAPWAINRDPALWGDDAHEYNPDRWLNGPNAANGGAQSPLHLMTFIHGPRSCIGREFARLEMKCLLATLIKRFRFEVADPNAKVEIGGSLTIKPHGGLRLRLHDLKAEVDSKTDATA</sequence>
<keyword evidence="4" id="KW-1185">Reference proteome</keyword>
<dbReference type="AlphaFoldDB" id="A0AAN6DXP6"/>
<comment type="cofactor">
    <cofactor evidence="2">
        <name>heme</name>
        <dbReference type="ChEBI" id="CHEBI:30413"/>
    </cofactor>
</comment>
<evidence type="ECO:0000313" key="4">
    <source>
        <dbReference type="Proteomes" id="UP001203852"/>
    </source>
</evidence>
<dbReference type="Gene3D" id="1.10.630.10">
    <property type="entry name" value="Cytochrome P450"/>
    <property type="match status" value="1"/>
</dbReference>
<organism evidence="3 4">
    <name type="scientific">Exophiala viscosa</name>
    <dbReference type="NCBI Taxonomy" id="2486360"/>
    <lineage>
        <taxon>Eukaryota</taxon>
        <taxon>Fungi</taxon>
        <taxon>Dikarya</taxon>
        <taxon>Ascomycota</taxon>
        <taxon>Pezizomycotina</taxon>
        <taxon>Eurotiomycetes</taxon>
        <taxon>Chaetothyriomycetidae</taxon>
        <taxon>Chaetothyriales</taxon>
        <taxon>Herpotrichiellaceae</taxon>
        <taxon>Exophiala</taxon>
    </lineage>
</organism>
<dbReference type="PANTHER" id="PTHR24305:SF166">
    <property type="entry name" value="CYTOCHROME P450 12A4, MITOCHONDRIAL-RELATED"/>
    <property type="match status" value="1"/>
</dbReference>
<feature type="binding site" description="axial binding residue" evidence="2">
    <location>
        <position position="485"/>
    </location>
    <ligand>
        <name>heme</name>
        <dbReference type="ChEBI" id="CHEBI:30413"/>
    </ligand>
    <ligandPart>
        <name>Fe</name>
        <dbReference type="ChEBI" id="CHEBI:18248"/>
    </ligandPart>
</feature>
<evidence type="ECO:0000313" key="3">
    <source>
        <dbReference type="EMBL" id="KAI1614116.1"/>
    </source>
</evidence>
<comment type="caution">
    <text evidence="3">The sequence shown here is derived from an EMBL/GenBank/DDBJ whole genome shotgun (WGS) entry which is preliminary data.</text>
</comment>
<dbReference type="PRINTS" id="PR00385">
    <property type="entry name" value="P450"/>
</dbReference>
<gene>
    <name evidence="3" type="ORF">EDD36DRAFT_435227</name>
</gene>
<dbReference type="GO" id="GO:0004497">
    <property type="term" value="F:monooxygenase activity"/>
    <property type="evidence" value="ECO:0007669"/>
    <property type="project" value="InterPro"/>
</dbReference>
<dbReference type="InterPro" id="IPR036396">
    <property type="entry name" value="Cyt_P450_sf"/>
</dbReference>
<evidence type="ECO:0000256" key="2">
    <source>
        <dbReference type="PIRSR" id="PIRSR602401-1"/>
    </source>
</evidence>
<keyword evidence="2" id="KW-0349">Heme</keyword>
<dbReference type="Pfam" id="PF00067">
    <property type="entry name" value="p450"/>
    <property type="match status" value="1"/>
</dbReference>
<keyword evidence="2" id="KW-0408">Iron</keyword>
<dbReference type="PANTHER" id="PTHR24305">
    <property type="entry name" value="CYTOCHROME P450"/>
    <property type="match status" value="1"/>
</dbReference>
<dbReference type="CDD" id="cd11069">
    <property type="entry name" value="CYP_FUM15-like"/>
    <property type="match status" value="1"/>
</dbReference>
<dbReference type="InterPro" id="IPR001128">
    <property type="entry name" value="Cyt_P450"/>
</dbReference>
<dbReference type="GO" id="GO:0020037">
    <property type="term" value="F:heme binding"/>
    <property type="evidence" value="ECO:0007669"/>
    <property type="project" value="InterPro"/>
</dbReference>
<dbReference type="PRINTS" id="PR00463">
    <property type="entry name" value="EP450I"/>
</dbReference>
<dbReference type="InterPro" id="IPR002401">
    <property type="entry name" value="Cyt_P450_E_grp-I"/>
</dbReference>
<comment type="similarity">
    <text evidence="1">Belongs to the cytochrome P450 family.</text>
</comment>
<reference evidence="3" key="1">
    <citation type="journal article" date="2022" name="bioRxiv">
        <title>Deciphering the potential niche of two novel black yeast fungi from a biological soil crust based on their genomes, phenotypes, and melanin regulation.</title>
        <authorList>
            <consortium name="DOE Joint Genome Institute"/>
            <person name="Carr E.C."/>
            <person name="Barton Q."/>
            <person name="Grambo S."/>
            <person name="Sullivan M."/>
            <person name="Renfro C.M."/>
            <person name="Kuo A."/>
            <person name="Pangilinan J."/>
            <person name="Lipzen A."/>
            <person name="Keymanesh K."/>
            <person name="Savage E."/>
            <person name="Barry K."/>
            <person name="Grigoriev I.V."/>
            <person name="Riekhof W.R."/>
            <person name="Harris S.S."/>
        </authorList>
    </citation>
    <scope>NUCLEOTIDE SEQUENCE</scope>
    <source>
        <strain evidence="3">JF 03-4F</strain>
    </source>
</reference>